<evidence type="ECO:0000313" key="2">
    <source>
        <dbReference type="Proteomes" id="UP000186004"/>
    </source>
</evidence>
<accession>A0A1N7AZR5</accession>
<dbReference type="STRING" id="1198245.SAMN05444858_11040"/>
<dbReference type="EMBL" id="FTNF01000010">
    <property type="protein sequence ID" value="SIR44551.1"/>
    <property type="molecule type" value="Genomic_DNA"/>
</dbReference>
<keyword evidence="2" id="KW-1185">Reference proteome</keyword>
<protein>
    <submittedName>
        <fullName evidence="1">FXSXX-COOH protein</fullName>
    </submittedName>
</protein>
<reference evidence="1 2" key="1">
    <citation type="submission" date="2017-01" db="EMBL/GenBank/DDBJ databases">
        <authorList>
            <person name="Mah S.A."/>
            <person name="Swanson W.J."/>
            <person name="Moy G.W."/>
            <person name="Vacquier V.D."/>
        </authorList>
    </citation>
    <scope>NUCLEOTIDE SEQUENCE [LARGE SCALE GENOMIC DNA]</scope>
    <source>
        <strain evidence="1 2">DSM 45758</strain>
    </source>
</reference>
<evidence type="ECO:0000313" key="1">
    <source>
        <dbReference type="EMBL" id="SIR44551.1"/>
    </source>
</evidence>
<sequence length="62" mass="6623">MDQTAPRHSPPSIDVLTRSLRTPLGRVATEHPEVLALVRRRVLPGEGTPPGTVPVAAFNSSI</sequence>
<dbReference type="Proteomes" id="UP000186004">
    <property type="component" value="Unassembled WGS sequence"/>
</dbReference>
<name>A0A1N7AZR5_9ACTN</name>
<dbReference type="AlphaFoldDB" id="A0A1N7AZR5"/>
<proteinExistence type="predicted"/>
<organism evidence="1 2">
    <name type="scientific">Micromonospora avicenniae</name>
    <dbReference type="NCBI Taxonomy" id="1198245"/>
    <lineage>
        <taxon>Bacteria</taxon>
        <taxon>Bacillati</taxon>
        <taxon>Actinomycetota</taxon>
        <taxon>Actinomycetes</taxon>
        <taxon>Micromonosporales</taxon>
        <taxon>Micromonosporaceae</taxon>
        <taxon>Micromonospora</taxon>
    </lineage>
</organism>
<gene>
    <name evidence="1" type="ORF">SAMN05444858_11040</name>
</gene>